<evidence type="ECO:0000313" key="1">
    <source>
        <dbReference type="EMBL" id="CAI0385727.1"/>
    </source>
</evidence>
<gene>
    <name evidence="1" type="ORF">LITE_LOCUS4891</name>
    <name evidence="2" type="ORF">LITE_LOCUS5009</name>
</gene>
<dbReference type="EMBL" id="CAMGYJ010000002">
    <property type="protein sequence ID" value="CAI0386101.1"/>
    <property type="molecule type" value="Genomic_DNA"/>
</dbReference>
<name>A0AAV0HLB9_9ROSI</name>
<dbReference type="AlphaFoldDB" id="A0AAV0HLB9"/>
<dbReference type="Proteomes" id="UP001154282">
    <property type="component" value="Unassembled WGS sequence"/>
</dbReference>
<proteinExistence type="predicted"/>
<protein>
    <submittedName>
        <fullName evidence="2">Uncharacterized protein</fullName>
    </submittedName>
</protein>
<dbReference type="EMBL" id="CAMGYJ010000002">
    <property type="protein sequence ID" value="CAI0385727.1"/>
    <property type="molecule type" value="Genomic_DNA"/>
</dbReference>
<accession>A0AAV0HLB9</accession>
<keyword evidence="3" id="KW-1185">Reference proteome</keyword>
<evidence type="ECO:0000313" key="2">
    <source>
        <dbReference type="EMBL" id="CAI0386101.1"/>
    </source>
</evidence>
<comment type="caution">
    <text evidence="2">The sequence shown here is derived from an EMBL/GenBank/DDBJ whole genome shotgun (WGS) entry which is preliminary data.</text>
</comment>
<reference evidence="2" key="1">
    <citation type="submission" date="2022-08" db="EMBL/GenBank/DDBJ databases">
        <authorList>
            <person name="Gutierrez-Valencia J."/>
        </authorList>
    </citation>
    <scope>NUCLEOTIDE SEQUENCE</scope>
</reference>
<sequence>MVTNAKQVVSSVQDVASKLADFAKFWGKSSPGK</sequence>
<organism evidence="2 3">
    <name type="scientific">Linum tenue</name>
    <dbReference type="NCBI Taxonomy" id="586396"/>
    <lineage>
        <taxon>Eukaryota</taxon>
        <taxon>Viridiplantae</taxon>
        <taxon>Streptophyta</taxon>
        <taxon>Embryophyta</taxon>
        <taxon>Tracheophyta</taxon>
        <taxon>Spermatophyta</taxon>
        <taxon>Magnoliopsida</taxon>
        <taxon>eudicotyledons</taxon>
        <taxon>Gunneridae</taxon>
        <taxon>Pentapetalae</taxon>
        <taxon>rosids</taxon>
        <taxon>fabids</taxon>
        <taxon>Malpighiales</taxon>
        <taxon>Linaceae</taxon>
        <taxon>Linum</taxon>
    </lineage>
</organism>
<evidence type="ECO:0000313" key="3">
    <source>
        <dbReference type="Proteomes" id="UP001154282"/>
    </source>
</evidence>